<dbReference type="PANTHER" id="PTHR34875:SF6">
    <property type="entry name" value="UPF0237 PROTEIN MJ1558"/>
    <property type="match status" value="1"/>
</dbReference>
<dbReference type="EMBL" id="BMMF01000011">
    <property type="protein sequence ID" value="GGK45292.1"/>
    <property type="molecule type" value="Genomic_DNA"/>
</dbReference>
<evidence type="ECO:0000313" key="3">
    <source>
        <dbReference type="Proteomes" id="UP000600449"/>
    </source>
</evidence>
<dbReference type="InterPro" id="IPR045865">
    <property type="entry name" value="ACT-like_dom_sf"/>
</dbReference>
<comment type="caution">
    <text evidence="2">The sequence shown here is derived from an EMBL/GenBank/DDBJ whole genome shotgun (WGS) entry which is preliminary data.</text>
</comment>
<protein>
    <recommendedName>
        <fullName evidence="1">ACT domain-containing protein</fullName>
    </recommendedName>
</protein>
<dbReference type="RefSeq" id="WP_188914606.1">
    <property type="nucleotide sequence ID" value="NZ_BMMF01000011.1"/>
</dbReference>
<gene>
    <name evidence="2" type="ORF">GCM10011322_35600</name>
</gene>
<evidence type="ECO:0000313" key="2">
    <source>
        <dbReference type="EMBL" id="GGK45292.1"/>
    </source>
</evidence>
<dbReference type="Proteomes" id="UP000600449">
    <property type="component" value="Unassembled WGS sequence"/>
</dbReference>
<dbReference type="Pfam" id="PF13740">
    <property type="entry name" value="ACT_6"/>
    <property type="match status" value="1"/>
</dbReference>
<dbReference type="SUPFAM" id="SSF55021">
    <property type="entry name" value="ACT-like"/>
    <property type="match status" value="2"/>
</dbReference>
<proteinExistence type="predicted"/>
<dbReference type="GO" id="GO:0006355">
    <property type="term" value="P:regulation of DNA-templated transcription"/>
    <property type="evidence" value="ECO:0007669"/>
    <property type="project" value="InterPro"/>
</dbReference>
<reference evidence="2 3" key="1">
    <citation type="journal article" date="2014" name="Int. J. Syst. Evol. Microbiol.">
        <title>Complete genome sequence of Corynebacterium casei LMG S-19264T (=DSM 44701T), isolated from a smear-ripened cheese.</title>
        <authorList>
            <consortium name="US DOE Joint Genome Institute (JGI-PGF)"/>
            <person name="Walter F."/>
            <person name="Albersmeier A."/>
            <person name="Kalinowski J."/>
            <person name="Ruckert C."/>
        </authorList>
    </citation>
    <scope>NUCLEOTIDE SEQUENCE [LARGE SCALE GENOMIC DNA]</scope>
    <source>
        <strain evidence="2 3">CGMCC 1.9161</strain>
    </source>
</reference>
<name>A0A917QDA1_9HYPH</name>
<evidence type="ECO:0000259" key="1">
    <source>
        <dbReference type="PROSITE" id="PS51671"/>
    </source>
</evidence>
<dbReference type="InterPro" id="IPR002912">
    <property type="entry name" value="ACT_dom"/>
</dbReference>
<dbReference type="PIRSF" id="PIRSF028103">
    <property type="entry name" value="GcvR"/>
    <property type="match status" value="1"/>
</dbReference>
<dbReference type="PANTHER" id="PTHR34875">
    <property type="entry name" value="UPF0237 PROTEIN MJ1558"/>
    <property type="match status" value="1"/>
</dbReference>
<accession>A0A917QDA1</accession>
<feature type="domain" description="ACT" evidence="1">
    <location>
        <begin position="91"/>
        <end position="170"/>
    </location>
</feature>
<keyword evidence="3" id="KW-1185">Reference proteome</keyword>
<dbReference type="PROSITE" id="PS51671">
    <property type="entry name" value="ACT"/>
    <property type="match status" value="2"/>
</dbReference>
<dbReference type="InterPro" id="IPR016867">
    <property type="entry name" value="GcvR"/>
</dbReference>
<dbReference type="CDD" id="cd04869">
    <property type="entry name" value="ACT_GcvR_2"/>
    <property type="match status" value="1"/>
</dbReference>
<dbReference type="Gene3D" id="3.30.70.260">
    <property type="match status" value="2"/>
</dbReference>
<dbReference type="AlphaFoldDB" id="A0A917QDA1"/>
<sequence>MSVEIVISVVAQDRPGLVKRLSAIVAAQGGNWIDSSMARLGGSFAGIVRVALPEEALPALEQALADLAEEGITALARRSAEQPAPQGQAAVLELTCADHPGIVRDIADRLAARHVSIDELETEVFVGSMSGDALFSAKARIVLPDGVSASALRDDLEAIGLDIMAEIVLREAE</sequence>
<feature type="domain" description="ACT" evidence="1">
    <location>
        <begin position="6"/>
        <end position="81"/>
    </location>
</feature>
<organism evidence="2 3">
    <name type="scientific">Salinarimonas ramus</name>
    <dbReference type="NCBI Taxonomy" id="690164"/>
    <lineage>
        <taxon>Bacteria</taxon>
        <taxon>Pseudomonadati</taxon>
        <taxon>Pseudomonadota</taxon>
        <taxon>Alphaproteobacteria</taxon>
        <taxon>Hyphomicrobiales</taxon>
        <taxon>Salinarimonadaceae</taxon>
        <taxon>Salinarimonas</taxon>
    </lineage>
</organism>
<dbReference type="InterPro" id="IPR050990">
    <property type="entry name" value="UPF0237/GcvR_regulator"/>
</dbReference>